<dbReference type="GO" id="GO:0017156">
    <property type="term" value="P:calcium-ion regulated exocytosis"/>
    <property type="evidence" value="ECO:0007669"/>
    <property type="project" value="TreeGrafter"/>
</dbReference>
<reference evidence="4" key="1">
    <citation type="submission" date="2019-12" db="UniProtKB">
        <authorList>
            <consortium name="WormBaseParasite"/>
        </authorList>
    </citation>
    <scope>IDENTIFICATION</scope>
</reference>
<dbReference type="GO" id="GO:0030276">
    <property type="term" value="F:clathrin binding"/>
    <property type="evidence" value="ECO:0007669"/>
    <property type="project" value="TreeGrafter"/>
</dbReference>
<keyword evidence="3" id="KW-1185">Reference proteome</keyword>
<dbReference type="STRING" id="70415.A0A5S6Q9Z7"/>
<accession>A0A5S6Q9Z7</accession>
<dbReference type="PANTHER" id="PTHR10024:SF378">
    <property type="entry name" value="SYNAPTOTAGMIN BETA, ISOFORM D"/>
    <property type="match status" value="1"/>
</dbReference>
<dbReference type="InterPro" id="IPR000008">
    <property type="entry name" value="C2_dom"/>
</dbReference>
<dbReference type="GO" id="GO:0005509">
    <property type="term" value="F:calcium ion binding"/>
    <property type="evidence" value="ECO:0007669"/>
    <property type="project" value="TreeGrafter"/>
</dbReference>
<evidence type="ECO:0000313" key="3">
    <source>
        <dbReference type="Proteomes" id="UP000046395"/>
    </source>
</evidence>
<feature type="domain" description="C2" evidence="2">
    <location>
        <begin position="295"/>
        <end position="432"/>
    </location>
</feature>
<dbReference type="InterPro" id="IPR035892">
    <property type="entry name" value="C2_domain_sf"/>
</dbReference>
<evidence type="ECO:0000259" key="2">
    <source>
        <dbReference type="PROSITE" id="PS50004"/>
    </source>
</evidence>
<evidence type="ECO:0000313" key="4">
    <source>
        <dbReference type="WBParaSite" id="TMUE_1000003915.1"/>
    </source>
</evidence>
<dbReference type="Proteomes" id="UP000046395">
    <property type="component" value="Unassembled WGS sequence"/>
</dbReference>
<dbReference type="GO" id="GO:0001786">
    <property type="term" value="F:phosphatidylserine binding"/>
    <property type="evidence" value="ECO:0007669"/>
    <property type="project" value="TreeGrafter"/>
</dbReference>
<dbReference type="GO" id="GO:0005886">
    <property type="term" value="C:plasma membrane"/>
    <property type="evidence" value="ECO:0007669"/>
    <property type="project" value="TreeGrafter"/>
</dbReference>
<proteinExistence type="predicted"/>
<dbReference type="AlphaFoldDB" id="A0A5S6Q9Z7"/>
<sequence>MIATLVLFVLVSGSTLVLSACFGFLLRFLLHGGARREDPAKNTTENFTERSSVPFVRVSTQLDSPVLANGPETGSTSSMVKTEATPLLSMRKDGVPRIGGRPSSTAERDPRSEAPVGAHSLAMSPMRRQSCGFYNIGTIQPELYLRRGSVLTQTSGSGFVVGLIRLRLSYDFGRSDFVVQLVEANVEPANVTRCRVVVALQDGFEETSSRSVEVVRPAGGANFTFDQPVKFPIPIGELVRRKLHLKLISLEPRNEYIGAVELDLLENDPSADIEVAAEIERRPDRVPETPVEHGYNGELELSLKYMISIKRLVVSLLRTKGVIVSREVLAGERCDVWIKVKVWHENKLVKKKKTQPVRFSNPLVLNQALTFTVSDVHLDTVVLELLVFEGHQWRLASNLLGRVVIGKNAPIASGQLHWNSAILHGHETTMWHPLMSWLQTPHRRYSQ</sequence>
<feature type="region of interest" description="Disordered" evidence="1">
    <location>
        <begin position="66"/>
        <end position="116"/>
    </location>
</feature>
<organism evidence="3 4">
    <name type="scientific">Trichuris muris</name>
    <name type="common">Mouse whipworm</name>
    <dbReference type="NCBI Taxonomy" id="70415"/>
    <lineage>
        <taxon>Eukaryota</taxon>
        <taxon>Metazoa</taxon>
        <taxon>Ecdysozoa</taxon>
        <taxon>Nematoda</taxon>
        <taxon>Enoplea</taxon>
        <taxon>Dorylaimia</taxon>
        <taxon>Trichinellida</taxon>
        <taxon>Trichuridae</taxon>
        <taxon>Trichuris</taxon>
    </lineage>
</organism>
<dbReference type="SUPFAM" id="SSF49562">
    <property type="entry name" value="C2 domain (Calcium/lipid-binding domain, CaLB)"/>
    <property type="match status" value="2"/>
</dbReference>
<dbReference type="GO" id="GO:0005544">
    <property type="term" value="F:calcium-dependent phospholipid binding"/>
    <property type="evidence" value="ECO:0007669"/>
    <property type="project" value="TreeGrafter"/>
</dbReference>
<dbReference type="Gene3D" id="2.60.40.150">
    <property type="entry name" value="C2 domain"/>
    <property type="match status" value="1"/>
</dbReference>
<evidence type="ECO:0000256" key="1">
    <source>
        <dbReference type="SAM" id="MobiDB-lite"/>
    </source>
</evidence>
<name>A0A5S6Q9Z7_TRIMR</name>
<protein>
    <submittedName>
        <fullName evidence="4">C2 domain-containing protein</fullName>
    </submittedName>
</protein>
<dbReference type="PANTHER" id="PTHR10024">
    <property type="entry name" value="SYNAPTOTAGMIN"/>
    <property type="match status" value="1"/>
</dbReference>
<dbReference type="GO" id="GO:0000149">
    <property type="term" value="F:SNARE binding"/>
    <property type="evidence" value="ECO:0007669"/>
    <property type="project" value="TreeGrafter"/>
</dbReference>
<dbReference type="GO" id="GO:0070382">
    <property type="term" value="C:exocytic vesicle"/>
    <property type="evidence" value="ECO:0007669"/>
    <property type="project" value="TreeGrafter"/>
</dbReference>
<dbReference type="WBParaSite" id="TMUE_1000003915.1">
    <property type="protein sequence ID" value="TMUE_1000003915.1"/>
    <property type="gene ID" value="WBGene00292116"/>
</dbReference>
<dbReference type="PROSITE" id="PS50004">
    <property type="entry name" value="C2"/>
    <property type="match status" value="1"/>
</dbReference>